<dbReference type="Proteomes" id="UP000641152">
    <property type="component" value="Unassembled WGS sequence"/>
</dbReference>
<dbReference type="RefSeq" id="WP_192393792.1">
    <property type="nucleotide sequence ID" value="NZ_CAJHIU010000002.1"/>
</dbReference>
<feature type="domain" description="ParB-like N-terminal" evidence="1">
    <location>
        <begin position="39"/>
        <end position="90"/>
    </location>
</feature>
<evidence type="ECO:0000313" key="3">
    <source>
        <dbReference type="Proteomes" id="UP000641152"/>
    </source>
</evidence>
<dbReference type="EMBL" id="JACXST010000002">
    <property type="protein sequence ID" value="MBD9360912.1"/>
    <property type="molecule type" value="Genomic_DNA"/>
</dbReference>
<name>A0ABR9DCU2_9GAMM</name>
<organism evidence="2 3">
    <name type="scientific">Methylomonas fluvii</name>
    <dbReference type="NCBI Taxonomy" id="1854564"/>
    <lineage>
        <taxon>Bacteria</taxon>
        <taxon>Pseudomonadati</taxon>
        <taxon>Pseudomonadota</taxon>
        <taxon>Gammaproteobacteria</taxon>
        <taxon>Methylococcales</taxon>
        <taxon>Methylococcaceae</taxon>
        <taxon>Methylomonas</taxon>
    </lineage>
</organism>
<comment type="caution">
    <text evidence="2">The sequence shown here is derived from an EMBL/GenBank/DDBJ whole genome shotgun (WGS) entry which is preliminary data.</text>
</comment>
<evidence type="ECO:0000259" key="1">
    <source>
        <dbReference type="Pfam" id="PF02195"/>
    </source>
</evidence>
<evidence type="ECO:0000313" key="2">
    <source>
        <dbReference type="EMBL" id="MBD9360912.1"/>
    </source>
</evidence>
<dbReference type="Gene3D" id="3.90.1530.10">
    <property type="entry name" value="Conserved hypothetical protein from pyrococcus furiosus pfu- 392566-001, ParB domain"/>
    <property type="match status" value="1"/>
</dbReference>
<dbReference type="SUPFAM" id="SSF110849">
    <property type="entry name" value="ParB/Sulfiredoxin"/>
    <property type="match status" value="1"/>
</dbReference>
<dbReference type="InterPro" id="IPR003115">
    <property type="entry name" value="ParB_N"/>
</dbReference>
<accession>A0ABR9DCU2</accession>
<dbReference type="InterPro" id="IPR036086">
    <property type="entry name" value="ParB/Sulfiredoxin_sf"/>
</dbReference>
<gene>
    <name evidence="2" type="ORF">EBB_10285</name>
</gene>
<proteinExistence type="predicted"/>
<sequence>MPNQQVELIDTNQIDFDPENPRFYRLNDAHSVAAVIEEMLDDERVQDLMLSIGQKYYFDGEPLLVTKTGERYTVIEGNRRLAAVKLLNGEVQPPSRRKNSVAAIKSESIVTPPKKLPCLIYKSRREILRYLGYRHITGVQQWDSLSKAKYLAQLRDEFYPSLAKAEQIRSLANDIGSKPDYVAQLLTALSLYIRAESSKFYGLPIEQKDVSFSLITTALSYKKIVEWLGLEGKSDIEIPSLNEENLKRALGWMFSKDQLGRTVLGESRNLSELAAVVTSEDAIAVLEDTGKLSEAFLYTDGPQIALEKALEEVSKRTAVVWNMLPKTNSLTNDNLDQSDNVFEQVKAIRNYIRDKLED</sequence>
<keyword evidence="3" id="KW-1185">Reference proteome</keyword>
<protein>
    <submittedName>
        <fullName evidence="2">ParB N-terminal domain-containing protein</fullName>
    </submittedName>
</protein>
<reference evidence="2 3" key="1">
    <citation type="submission" date="2020-09" db="EMBL/GenBank/DDBJ databases">
        <title>Methylomonas albis sp. nov. and Methylomonas fluvii sp. nov.: Two cold-adapted methanotrophs from the River Elbe and an amended description of Methylovulum psychrotolerans strain Eb1.</title>
        <authorList>
            <person name="Bussmann I.K."/>
            <person name="Klings K.-W."/>
            <person name="Warnstedt J."/>
            <person name="Hoppert M."/>
            <person name="Saborowski A."/>
            <person name="Horn F."/>
            <person name="Liebner S."/>
        </authorList>
    </citation>
    <scope>NUCLEOTIDE SEQUENCE [LARGE SCALE GENOMIC DNA]</scope>
    <source>
        <strain evidence="2 3">EbB</strain>
    </source>
</reference>
<dbReference type="Pfam" id="PF02195">
    <property type="entry name" value="ParB_N"/>
    <property type="match status" value="1"/>
</dbReference>